<feature type="binding site" evidence="6">
    <location>
        <begin position="8"/>
        <end position="13"/>
    </location>
    <ligand>
        <name>NADP(+)</name>
        <dbReference type="ChEBI" id="CHEBI:58349"/>
    </ligand>
</feature>
<dbReference type="UniPathway" id="UPA00098">
    <property type="reaction ID" value="UER00361"/>
</dbReference>
<dbReference type="InterPro" id="IPR028939">
    <property type="entry name" value="P5C_Rdtase_cat_N"/>
</dbReference>
<dbReference type="InterPro" id="IPR036291">
    <property type="entry name" value="NAD(P)-bd_dom_sf"/>
</dbReference>
<evidence type="ECO:0000259" key="8">
    <source>
        <dbReference type="Pfam" id="PF14748"/>
    </source>
</evidence>
<evidence type="ECO:0000259" key="7">
    <source>
        <dbReference type="Pfam" id="PF03807"/>
    </source>
</evidence>
<dbReference type="SUPFAM" id="SSF51735">
    <property type="entry name" value="NAD(P)-binding Rossmann-fold domains"/>
    <property type="match status" value="1"/>
</dbReference>
<evidence type="ECO:0000256" key="3">
    <source>
        <dbReference type="ARBA" id="ARBA00023002"/>
    </source>
</evidence>
<comment type="catalytic activity">
    <reaction evidence="4">
        <text>L-proline + NADP(+) = (S)-1-pyrroline-5-carboxylate + NADPH + 2 H(+)</text>
        <dbReference type="Rhea" id="RHEA:14109"/>
        <dbReference type="ChEBI" id="CHEBI:15378"/>
        <dbReference type="ChEBI" id="CHEBI:17388"/>
        <dbReference type="ChEBI" id="CHEBI:57783"/>
        <dbReference type="ChEBI" id="CHEBI:58349"/>
        <dbReference type="ChEBI" id="CHEBI:60039"/>
        <dbReference type="EC" id="1.5.1.2"/>
    </reaction>
</comment>
<proteinExistence type="inferred from homology"/>
<dbReference type="NCBIfam" id="TIGR00112">
    <property type="entry name" value="proC"/>
    <property type="match status" value="1"/>
</dbReference>
<comment type="function">
    <text evidence="4">Catalyzes the reduction of 1-pyrroline-5-carboxylate (PCA) to L-proline.</text>
</comment>
<dbReference type="AlphaFoldDB" id="A0A6S6TPV5"/>
<evidence type="ECO:0000256" key="4">
    <source>
        <dbReference type="HAMAP-Rule" id="MF_01925"/>
    </source>
</evidence>
<feature type="binding site" evidence="6">
    <location>
        <begin position="69"/>
        <end position="72"/>
    </location>
    <ligand>
        <name>NADP(+)</name>
        <dbReference type="ChEBI" id="CHEBI:58349"/>
    </ligand>
</feature>
<dbReference type="EC" id="1.5.1.2" evidence="4 5"/>
<dbReference type="HAMAP" id="MF_01925">
    <property type="entry name" value="P5C_reductase"/>
    <property type="match status" value="1"/>
</dbReference>
<evidence type="ECO:0000256" key="6">
    <source>
        <dbReference type="PIRSR" id="PIRSR000193-1"/>
    </source>
</evidence>
<keyword evidence="4" id="KW-0028">Amino-acid biosynthesis</keyword>
<dbReference type="PANTHER" id="PTHR11645:SF0">
    <property type="entry name" value="PYRROLINE-5-CARBOXYLATE REDUCTASE 3"/>
    <property type="match status" value="1"/>
</dbReference>
<dbReference type="Gene3D" id="3.40.50.720">
    <property type="entry name" value="NAD(P)-binding Rossmann-like Domain"/>
    <property type="match status" value="1"/>
</dbReference>
<evidence type="ECO:0000256" key="2">
    <source>
        <dbReference type="ARBA" id="ARBA00022857"/>
    </source>
</evidence>
<accession>A0A6S6TPV5</accession>
<dbReference type="InterPro" id="IPR008927">
    <property type="entry name" value="6-PGluconate_DH-like_C_sf"/>
</dbReference>
<evidence type="ECO:0000313" key="9">
    <source>
        <dbReference type="EMBL" id="CAA6817933.1"/>
    </source>
</evidence>
<reference evidence="9" key="1">
    <citation type="submission" date="2020-01" db="EMBL/GenBank/DDBJ databases">
        <authorList>
            <person name="Meier V. D."/>
            <person name="Meier V D."/>
        </authorList>
    </citation>
    <scope>NUCLEOTIDE SEQUENCE</scope>
    <source>
        <strain evidence="9">HLG_WM_MAG_07</strain>
    </source>
</reference>
<dbReference type="Gene3D" id="1.10.3730.10">
    <property type="entry name" value="ProC C-terminal domain-like"/>
    <property type="match status" value="1"/>
</dbReference>
<sequence length="270" mass="28870">MKKIITFIGAGNMTRSLVAGLIQDSTDMQIRVSDPDVEQLATIYQYSSNIEGFTDNVLAIEGVDIVVLAVKPQIFQRVCESISNSVQEQKLLIISIAAGVTLASMREWLGDEISTVRCMPNTPALVQAGATGLFASPAVSDEQRSLAEMVMRSVGITIWLEDEAKLDAVTAVSGSGPAYFFLFMEAMQTAAKELGLDEQQARLLVLQTALGSAKLALESDDDVAILRQKVTSKGGTTAAALAVLTEKQLPEMVAQAMSAAKERARELAQG</sequence>
<gene>
    <name evidence="4" type="primary">proC</name>
    <name evidence="9" type="ORF">HELGO_WM4885</name>
</gene>
<dbReference type="GO" id="GO:0055129">
    <property type="term" value="P:L-proline biosynthetic process"/>
    <property type="evidence" value="ECO:0007669"/>
    <property type="project" value="UniProtKB-UniRule"/>
</dbReference>
<comment type="similarity">
    <text evidence="1 4">Belongs to the pyrroline-5-carboxylate reductase family.</text>
</comment>
<dbReference type="Pfam" id="PF14748">
    <property type="entry name" value="P5CR_dimer"/>
    <property type="match status" value="1"/>
</dbReference>
<keyword evidence="2 4" id="KW-0521">NADP</keyword>
<comment type="catalytic activity">
    <reaction evidence="4">
        <text>L-proline + NAD(+) = (S)-1-pyrroline-5-carboxylate + NADH + 2 H(+)</text>
        <dbReference type="Rhea" id="RHEA:14105"/>
        <dbReference type="ChEBI" id="CHEBI:15378"/>
        <dbReference type="ChEBI" id="CHEBI:17388"/>
        <dbReference type="ChEBI" id="CHEBI:57540"/>
        <dbReference type="ChEBI" id="CHEBI:57945"/>
        <dbReference type="ChEBI" id="CHEBI:60039"/>
        <dbReference type="EC" id="1.5.1.2"/>
    </reaction>
</comment>
<evidence type="ECO:0000256" key="5">
    <source>
        <dbReference type="NCBIfam" id="TIGR00112"/>
    </source>
</evidence>
<organism evidence="9">
    <name type="scientific">uncultured Thiotrichaceae bacterium</name>
    <dbReference type="NCBI Taxonomy" id="298394"/>
    <lineage>
        <taxon>Bacteria</taxon>
        <taxon>Pseudomonadati</taxon>
        <taxon>Pseudomonadota</taxon>
        <taxon>Gammaproteobacteria</taxon>
        <taxon>Thiotrichales</taxon>
        <taxon>Thiotrichaceae</taxon>
        <taxon>environmental samples</taxon>
    </lineage>
</organism>
<protein>
    <recommendedName>
        <fullName evidence="4 5">Pyrroline-5-carboxylate reductase</fullName>
        <shortName evidence="4">P5C reductase</shortName>
        <shortName evidence="4">P5CR</shortName>
        <ecNumber evidence="4 5">1.5.1.2</ecNumber>
    </recommendedName>
    <alternativeName>
        <fullName evidence="4">PCA reductase</fullName>
    </alternativeName>
</protein>
<dbReference type="InterPro" id="IPR000304">
    <property type="entry name" value="Pyrroline-COOH_reductase"/>
</dbReference>
<dbReference type="GO" id="GO:0005737">
    <property type="term" value="C:cytoplasm"/>
    <property type="evidence" value="ECO:0007669"/>
    <property type="project" value="UniProtKB-SubCell"/>
</dbReference>
<keyword evidence="4" id="KW-0641">Proline biosynthesis</keyword>
<feature type="binding site" evidence="6">
    <location>
        <position position="56"/>
    </location>
    <ligand>
        <name>NADPH</name>
        <dbReference type="ChEBI" id="CHEBI:57783"/>
    </ligand>
</feature>
<dbReference type="InterPro" id="IPR029036">
    <property type="entry name" value="P5CR_dimer"/>
</dbReference>
<keyword evidence="4" id="KW-0963">Cytoplasm</keyword>
<name>A0A6S6TPV5_9GAMM</name>
<dbReference type="GO" id="GO:0004735">
    <property type="term" value="F:pyrroline-5-carboxylate reductase activity"/>
    <property type="evidence" value="ECO:0007669"/>
    <property type="project" value="UniProtKB-UniRule"/>
</dbReference>
<dbReference type="PANTHER" id="PTHR11645">
    <property type="entry name" value="PYRROLINE-5-CARBOXYLATE REDUCTASE"/>
    <property type="match status" value="1"/>
</dbReference>
<evidence type="ECO:0000256" key="1">
    <source>
        <dbReference type="ARBA" id="ARBA00005525"/>
    </source>
</evidence>
<dbReference type="FunFam" id="1.10.3730.10:FF:000001">
    <property type="entry name" value="Pyrroline-5-carboxylate reductase"/>
    <property type="match status" value="1"/>
</dbReference>
<feature type="domain" description="Pyrroline-5-carboxylate reductase dimerisation" evidence="8">
    <location>
        <begin position="163"/>
        <end position="267"/>
    </location>
</feature>
<dbReference type="PIRSF" id="PIRSF000193">
    <property type="entry name" value="Pyrrol-5-carb_rd"/>
    <property type="match status" value="1"/>
</dbReference>
<dbReference type="Pfam" id="PF03807">
    <property type="entry name" value="F420_oxidored"/>
    <property type="match status" value="1"/>
</dbReference>
<feature type="domain" description="Pyrroline-5-carboxylate reductase catalytic N-terminal" evidence="7">
    <location>
        <begin position="5"/>
        <end position="99"/>
    </location>
</feature>
<comment type="subcellular location">
    <subcellularLocation>
        <location evidence="4">Cytoplasm</location>
    </subcellularLocation>
</comment>
<dbReference type="EMBL" id="CACVAY010000084">
    <property type="protein sequence ID" value="CAA6817933.1"/>
    <property type="molecule type" value="Genomic_DNA"/>
</dbReference>
<keyword evidence="3 4" id="KW-0560">Oxidoreductase</keyword>
<comment type="pathway">
    <text evidence="4">Amino-acid biosynthesis; L-proline biosynthesis; L-proline from L-glutamate 5-semialdehyde: step 1/1.</text>
</comment>
<dbReference type="SUPFAM" id="SSF48179">
    <property type="entry name" value="6-phosphogluconate dehydrogenase C-terminal domain-like"/>
    <property type="match status" value="1"/>
</dbReference>